<dbReference type="eggNOG" id="KOG3656">
    <property type="taxonomic scope" value="Eukaryota"/>
</dbReference>
<keyword evidence="7 8" id="KW-0807">Transducer</keyword>
<reference evidence="11 12" key="1">
    <citation type="journal article" date="2007" name="Science">
        <title>Sea anemone genome reveals ancestral eumetazoan gene repertoire and genomic organization.</title>
        <authorList>
            <person name="Putnam N.H."/>
            <person name="Srivastava M."/>
            <person name="Hellsten U."/>
            <person name="Dirks B."/>
            <person name="Chapman J."/>
            <person name="Salamov A."/>
            <person name="Terry A."/>
            <person name="Shapiro H."/>
            <person name="Lindquist E."/>
            <person name="Kapitonov V.V."/>
            <person name="Jurka J."/>
            <person name="Genikhovich G."/>
            <person name="Grigoriev I.V."/>
            <person name="Lucas S.M."/>
            <person name="Steele R.E."/>
            <person name="Finnerty J.R."/>
            <person name="Technau U."/>
            <person name="Martindale M.Q."/>
            <person name="Rokhsar D.S."/>
        </authorList>
    </citation>
    <scope>NUCLEOTIDE SEQUENCE [LARGE SCALE GENOMIC DNA]</scope>
    <source>
        <strain evidence="12">CH2 X CH6</strain>
    </source>
</reference>
<evidence type="ECO:0000256" key="3">
    <source>
        <dbReference type="ARBA" id="ARBA00022989"/>
    </source>
</evidence>
<evidence type="ECO:0000256" key="6">
    <source>
        <dbReference type="ARBA" id="ARBA00023170"/>
    </source>
</evidence>
<dbReference type="InterPro" id="IPR050125">
    <property type="entry name" value="GPCR_opsins"/>
</dbReference>
<keyword evidence="3 9" id="KW-1133">Transmembrane helix</keyword>
<dbReference type="InterPro" id="IPR000276">
    <property type="entry name" value="GPCR_Rhodpsn"/>
</dbReference>
<dbReference type="GO" id="GO:0007602">
    <property type="term" value="P:phototransduction"/>
    <property type="evidence" value="ECO:0000318"/>
    <property type="project" value="GO_Central"/>
</dbReference>
<keyword evidence="12" id="KW-1185">Reference proteome</keyword>
<evidence type="ECO:0000259" key="10">
    <source>
        <dbReference type="PROSITE" id="PS50262"/>
    </source>
</evidence>
<dbReference type="PROSITE" id="PS50262">
    <property type="entry name" value="G_PROTEIN_RECEP_F1_2"/>
    <property type="match status" value="1"/>
</dbReference>
<dbReference type="EMBL" id="DS469662">
    <property type="protein sequence ID" value="EDO36737.1"/>
    <property type="molecule type" value="Genomic_DNA"/>
</dbReference>
<keyword evidence="6 8" id="KW-0675">Receptor</keyword>
<feature type="transmembrane region" description="Helical" evidence="9">
    <location>
        <begin position="265"/>
        <end position="287"/>
    </location>
</feature>
<evidence type="ECO:0000256" key="8">
    <source>
        <dbReference type="RuleBase" id="RU000688"/>
    </source>
</evidence>
<keyword evidence="5 9" id="KW-0472">Membrane</keyword>
<proteinExistence type="inferred from homology"/>
<evidence type="ECO:0000313" key="11">
    <source>
        <dbReference type="EMBL" id="EDO36737.1"/>
    </source>
</evidence>
<evidence type="ECO:0000256" key="1">
    <source>
        <dbReference type="ARBA" id="ARBA00004141"/>
    </source>
</evidence>
<dbReference type="Gene3D" id="1.20.1070.10">
    <property type="entry name" value="Rhodopsin 7-helix transmembrane proteins"/>
    <property type="match status" value="1"/>
</dbReference>
<dbReference type="PANTHER" id="PTHR24240">
    <property type="entry name" value="OPSIN"/>
    <property type="match status" value="1"/>
</dbReference>
<dbReference type="Proteomes" id="UP000001593">
    <property type="component" value="Unassembled WGS sequence"/>
</dbReference>
<feature type="transmembrane region" description="Helical" evidence="9">
    <location>
        <begin position="101"/>
        <end position="122"/>
    </location>
</feature>
<keyword evidence="4 8" id="KW-0297">G-protein coupled receptor</keyword>
<evidence type="ECO:0000256" key="5">
    <source>
        <dbReference type="ARBA" id="ARBA00023136"/>
    </source>
</evidence>
<dbReference type="SUPFAM" id="SSF81321">
    <property type="entry name" value="Family A G protein-coupled receptor-like"/>
    <property type="match status" value="1"/>
</dbReference>
<dbReference type="AlphaFoldDB" id="A7SHN4"/>
<feature type="transmembrane region" description="Helical" evidence="9">
    <location>
        <begin position="31"/>
        <end position="51"/>
    </location>
</feature>
<dbReference type="InParanoid" id="A7SHN4"/>
<dbReference type="PRINTS" id="PR00237">
    <property type="entry name" value="GPCRRHODOPSN"/>
</dbReference>
<dbReference type="SMART" id="SM01381">
    <property type="entry name" value="7TM_GPCR_Srsx"/>
    <property type="match status" value="1"/>
</dbReference>
<dbReference type="HOGENOM" id="CLU_009579_3_3_1"/>
<dbReference type="FunCoup" id="A7SHN4">
    <property type="interactions" value="145"/>
</dbReference>
<accession>A7SHN4</accession>
<organism evidence="11 12">
    <name type="scientific">Nematostella vectensis</name>
    <name type="common">Starlet sea anemone</name>
    <dbReference type="NCBI Taxonomy" id="45351"/>
    <lineage>
        <taxon>Eukaryota</taxon>
        <taxon>Metazoa</taxon>
        <taxon>Cnidaria</taxon>
        <taxon>Anthozoa</taxon>
        <taxon>Hexacorallia</taxon>
        <taxon>Actiniaria</taxon>
        <taxon>Edwardsiidae</taxon>
        <taxon>Nematostella</taxon>
    </lineage>
</organism>
<keyword evidence="2 8" id="KW-0812">Transmembrane</keyword>
<dbReference type="GO" id="GO:0007186">
    <property type="term" value="P:G protein-coupled receptor signaling pathway"/>
    <property type="evidence" value="ECO:0000318"/>
    <property type="project" value="GO_Central"/>
</dbReference>
<evidence type="ECO:0000256" key="9">
    <source>
        <dbReference type="SAM" id="Phobius"/>
    </source>
</evidence>
<feature type="transmembrane region" description="Helical" evidence="9">
    <location>
        <begin position="299"/>
        <end position="320"/>
    </location>
</feature>
<name>A7SHN4_NEMVE</name>
<dbReference type="OMA" id="WIALEIT"/>
<sequence length="356" mass="40316">MANTSIQSLNFDRLLSALQSRSDAEKWIECAVWIALEITIFTGNILTLKIILTNKDLRTIPNYLIVSLACSDLGLGIFGGIPTLGVLVEAKWPFNEALCQLQGVSALTMASASVLNLTLMAINRYFKVVKTRRYQAYFTKRRTLAYIALVWLMAFLVAASYLLIGNRYSFNPGKVFCFIQPQHHIFQIFISIVYITFPSAVIVYCYQKVYMVIKTHNKALSGWGARRIDPKVGRAEHWADHKARPEPGTHARGISVQEINITRTLFSIVVAFLVCWTPAFVIDIIDVYQLRWSLGRRAYVSYTFLVATSSTVNPILYGIMNPAFRKEYLKCLVYLRIQNNSVVTTNTSPSNRDSKI</sequence>
<dbReference type="GO" id="GO:0071482">
    <property type="term" value="P:cellular response to light stimulus"/>
    <property type="evidence" value="ECO:0000318"/>
    <property type="project" value="GO_Central"/>
</dbReference>
<dbReference type="PhylomeDB" id="A7SHN4"/>
<evidence type="ECO:0000256" key="4">
    <source>
        <dbReference type="ARBA" id="ARBA00023040"/>
    </source>
</evidence>
<protein>
    <recommendedName>
        <fullName evidence="10">G-protein coupled receptors family 1 profile domain-containing protein</fullName>
    </recommendedName>
</protein>
<feature type="transmembrane region" description="Helical" evidence="9">
    <location>
        <begin position="143"/>
        <end position="164"/>
    </location>
</feature>
<gene>
    <name evidence="11" type="ORF">NEMVEDRAFT_v1g212429</name>
</gene>
<evidence type="ECO:0000256" key="2">
    <source>
        <dbReference type="ARBA" id="ARBA00022692"/>
    </source>
</evidence>
<dbReference type="KEGG" id="nve:5508222"/>
<evidence type="ECO:0000313" key="12">
    <source>
        <dbReference type="Proteomes" id="UP000001593"/>
    </source>
</evidence>
<feature type="domain" description="G-protein coupled receptors family 1 profile" evidence="10">
    <location>
        <begin position="43"/>
        <end position="317"/>
    </location>
</feature>
<dbReference type="GO" id="GO:0008020">
    <property type="term" value="F:G protein-coupled photoreceptor activity"/>
    <property type="evidence" value="ECO:0000318"/>
    <property type="project" value="GO_Central"/>
</dbReference>
<dbReference type="CDD" id="cd00637">
    <property type="entry name" value="7tm_classA_rhodopsin-like"/>
    <property type="match status" value="1"/>
</dbReference>
<feature type="transmembrane region" description="Helical" evidence="9">
    <location>
        <begin position="63"/>
        <end position="81"/>
    </location>
</feature>
<comment type="subcellular location">
    <subcellularLocation>
        <location evidence="1">Membrane</location>
        <topology evidence="1">Multi-pass membrane protein</topology>
    </subcellularLocation>
</comment>
<comment type="similarity">
    <text evidence="8">Belongs to the G-protein coupled receptor 1 family.</text>
</comment>
<dbReference type="Pfam" id="PF00001">
    <property type="entry name" value="7tm_1"/>
    <property type="match status" value="1"/>
</dbReference>
<dbReference type="GO" id="GO:0005886">
    <property type="term" value="C:plasma membrane"/>
    <property type="evidence" value="ECO:0000318"/>
    <property type="project" value="GO_Central"/>
</dbReference>
<dbReference type="OrthoDB" id="5957871at2759"/>
<dbReference type="InterPro" id="IPR017452">
    <property type="entry name" value="GPCR_Rhodpsn_7TM"/>
</dbReference>
<feature type="transmembrane region" description="Helical" evidence="9">
    <location>
        <begin position="184"/>
        <end position="206"/>
    </location>
</feature>
<dbReference type="STRING" id="45351.A7SHN4"/>
<evidence type="ECO:0000256" key="7">
    <source>
        <dbReference type="ARBA" id="ARBA00023224"/>
    </source>
</evidence>
<dbReference type="PROSITE" id="PS00237">
    <property type="entry name" value="G_PROTEIN_RECEP_F1_1"/>
    <property type="match status" value="1"/>
</dbReference>